<dbReference type="RefSeq" id="XP_005728007.1">
    <property type="nucleotide sequence ID" value="XM_005727950.1"/>
</dbReference>
<evidence type="ECO:0000256" key="4">
    <source>
        <dbReference type="ARBA" id="ARBA00022427"/>
    </source>
</evidence>
<evidence type="ECO:0000256" key="8">
    <source>
        <dbReference type="ARBA" id="ARBA00022989"/>
    </source>
</evidence>
<feature type="transmembrane region" description="Helical" evidence="10">
    <location>
        <begin position="6"/>
        <end position="28"/>
    </location>
</feature>
<dbReference type="Gene3D" id="1.20.140.150">
    <property type="match status" value="2"/>
</dbReference>
<dbReference type="InterPro" id="IPR004031">
    <property type="entry name" value="PMP22/EMP/MP20/Claudin"/>
</dbReference>
<feature type="transmembrane region" description="Helical" evidence="10">
    <location>
        <begin position="126"/>
        <end position="144"/>
    </location>
</feature>
<organism evidence="11 12">
    <name type="scientific">Pundamilia nyererei</name>
    <dbReference type="NCBI Taxonomy" id="303518"/>
    <lineage>
        <taxon>Eukaryota</taxon>
        <taxon>Metazoa</taxon>
        <taxon>Chordata</taxon>
        <taxon>Craniata</taxon>
        <taxon>Vertebrata</taxon>
        <taxon>Euteleostomi</taxon>
        <taxon>Actinopterygii</taxon>
        <taxon>Neopterygii</taxon>
        <taxon>Teleostei</taxon>
        <taxon>Neoteleostei</taxon>
        <taxon>Acanthomorphata</taxon>
        <taxon>Ovalentaria</taxon>
        <taxon>Cichlomorphae</taxon>
        <taxon>Cichliformes</taxon>
        <taxon>Cichlidae</taxon>
        <taxon>African cichlids</taxon>
        <taxon>Pseudocrenilabrinae</taxon>
        <taxon>Haplochromini</taxon>
        <taxon>Pundamilia</taxon>
    </lineage>
</organism>
<keyword evidence="5" id="KW-1003">Cell membrane</keyword>
<evidence type="ECO:0000256" key="2">
    <source>
        <dbReference type="ARBA" id="ARBA00004651"/>
    </source>
</evidence>
<feature type="transmembrane region" description="Helical" evidence="10">
    <location>
        <begin position="80"/>
        <end position="106"/>
    </location>
</feature>
<protein>
    <submittedName>
        <fullName evidence="12">Claudin-4-like</fullName>
    </submittedName>
</protein>
<dbReference type="Proteomes" id="UP000695023">
    <property type="component" value="Unplaced"/>
</dbReference>
<keyword evidence="6 10" id="KW-0812">Transmembrane</keyword>
<name>A0A9Y3VDK9_9CICH</name>
<gene>
    <name evidence="12" type="primary">LOC102215043</name>
</gene>
<evidence type="ECO:0000313" key="12">
    <source>
        <dbReference type="RefSeq" id="XP_005728007.1"/>
    </source>
</evidence>
<sequence length="273" mass="29965">MADCKLLGLVLAIICFLGSIITCVLPMWRVTAFIGTNIVTAQAIHEGLWMSCVVQSTSQKQCKVYDSELALSQDLQAARALIIIAILLGFFGILFAVVGYRCSNLIKDFYNPLWSASQKRELGSSLYIGWGSAGLLFLGGGLLCSSRPRMNDTDFLEATEFEGRPQKMREIRATVADLAWQGRTYLGRLVGEQTLLLVEKDFLQVIGVVAESVANHLNAVLQYILQFLKANEIQVDWLVARTAAETHAKAAESHGDLLASRLVGKIVGLEEQV</sequence>
<dbReference type="GO" id="GO:0005198">
    <property type="term" value="F:structural molecule activity"/>
    <property type="evidence" value="ECO:0007669"/>
    <property type="project" value="InterPro"/>
</dbReference>
<evidence type="ECO:0000256" key="5">
    <source>
        <dbReference type="ARBA" id="ARBA00022475"/>
    </source>
</evidence>
<evidence type="ECO:0000256" key="7">
    <source>
        <dbReference type="ARBA" id="ARBA00022949"/>
    </source>
</evidence>
<keyword evidence="4" id="KW-0796">Tight junction</keyword>
<keyword evidence="11" id="KW-1185">Reference proteome</keyword>
<dbReference type="InterPro" id="IPR017974">
    <property type="entry name" value="Claudin_CS"/>
</dbReference>
<dbReference type="AlphaFoldDB" id="A0A9Y3VDK9"/>
<dbReference type="PANTHER" id="PTHR12002">
    <property type="entry name" value="CLAUDIN"/>
    <property type="match status" value="1"/>
</dbReference>
<evidence type="ECO:0000256" key="1">
    <source>
        <dbReference type="ARBA" id="ARBA00004435"/>
    </source>
</evidence>
<dbReference type="GeneID" id="102215043"/>
<dbReference type="InterPro" id="IPR006187">
    <property type="entry name" value="Claudin"/>
</dbReference>
<keyword evidence="8 10" id="KW-1133">Transmembrane helix</keyword>
<evidence type="ECO:0000256" key="9">
    <source>
        <dbReference type="ARBA" id="ARBA00023136"/>
    </source>
</evidence>
<comment type="similarity">
    <text evidence="3">Belongs to the claudin family.</text>
</comment>
<evidence type="ECO:0000256" key="10">
    <source>
        <dbReference type="SAM" id="Phobius"/>
    </source>
</evidence>
<comment type="subcellular location">
    <subcellularLocation>
        <location evidence="1">Cell junction</location>
        <location evidence="1">Tight junction</location>
    </subcellularLocation>
    <subcellularLocation>
        <location evidence="2">Cell membrane</location>
        <topology evidence="2">Multi-pass membrane protein</topology>
    </subcellularLocation>
</comment>
<dbReference type="GO" id="GO:0005886">
    <property type="term" value="C:plasma membrane"/>
    <property type="evidence" value="ECO:0007669"/>
    <property type="project" value="UniProtKB-SubCell"/>
</dbReference>
<keyword evidence="7" id="KW-0965">Cell junction</keyword>
<reference evidence="12" key="1">
    <citation type="submission" date="2025-08" db="UniProtKB">
        <authorList>
            <consortium name="RefSeq"/>
        </authorList>
    </citation>
    <scope>IDENTIFICATION</scope>
</reference>
<evidence type="ECO:0000256" key="3">
    <source>
        <dbReference type="ARBA" id="ARBA00008295"/>
    </source>
</evidence>
<dbReference type="Pfam" id="PF00822">
    <property type="entry name" value="PMP22_Claudin"/>
    <property type="match status" value="1"/>
</dbReference>
<accession>A0A9Y3VDK9</accession>
<dbReference type="GO" id="GO:0005923">
    <property type="term" value="C:bicellular tight junction"/>
    <property type="evidence" value="ECO:0007669"/>
    <property type="project" value="UniProtKB-SubCell"/>
</dbReference>
<evidence type="ECO:0000256" key="6">
    <source>
        <dbReference type="ARBA" id="ARBA00022692"/>
    </source>
</evidence>
<keyword evidence="9 10" id="KW-0472">Membrane</keyword>
<proteinExistence type="inferred from homology"/>
<dbReference type="PROSITE" id="PS01346">
    <property type="entry name" value="CLAUDIN"/>
    <property type="match status" value="1"/>
</dbReference>
<evidence type="ECO:0000313" key="11">
    <source>
        <dbReference type="Proteomes" id="UP000695023"/>
    </source>
</evidence>